<protein>
    <submittedName>
        <fullName evidence="1">Uncharacterized protein</fullName>
    </submittedName>
</protein>
<gene>
    <name evidence="1" type="ORF">S03H2_26753</name>
</gene>
<dbReference type="EMBL" id="BARU01015659">
    <property type="protein sequence ID" value="GAH54097.1"/>
    <property type="molecule type" value="Genomic_DNA"/>
</dbReference>
<evidence type="ECO:0000313" key="1">
    <source>
        <dbReference type="EMBL" id="GAH54097.1"/>
    </source>
</evidence>
<organism evidence="1">
    <name type="scientific">marine sediment metagenome</name>
    <dbReference type="NCBI Taxonomy" id="412755"/>
    <lineage>
        <taxon>unclassified sequences</taxon>
        <taxon>metagenomes</taxon>
        <taxon>ecological metagenomes</taxon>
    </lineage>
</organism>
<dbReference type="AlphaFoldDB" id="X1GA56"/>
<proteinExistence type="predicted"/>
<accession>X1GA56</accession>
<name>X1GA56_9ZZZZ</name>
<reference evidence="1" key="1">
    <citation type="journal article" date="2014" name="Front. Microbiol.">
        <title>High frequency of phylogenetically diverse reductive dehalogenase-homologous genes in deep subseafloor sedimentary metagenomes.</title>
        <authorList>
            <person name="Kawai M."/>
            <person name="Futagami T."/>
            <person name="Toyoda A."/>
            <person name="Takaki Y."/>
            <person name="Nishi S."/>
            <person name="Hori S."/>
            <person name="Arai W."/>
            <person name="Tsubouchi T."/>
            <person name="Morono Y."/>
            <person name="Uchiyama I."/>
            <person name="Ito T."/>
            <person name="Fujiyama A."/>
            <person name="Inagaki F."/>
            <person name="Takami H."/>
        </authorList>
    </citation>
    <scope>NUCLEOTIDE SEQUENCE</scope>
    <source>
        <strain evidence="1">Expedition CK06-06</strain>
    </source>
</reference>
<sequence length="37" mass="4131">CIGTEMSIKIKGSGTLSTTDYYAVTVRVQFFRKEENG</sequence>
<feature type="non-terminal residue" evidence="1">
    <location>
        <position position="1"/>
    </location>
</feature>
<comment type="caution">
    <text evidence="1">The sequence shown here is derived from an EMBL/GenBank/DDBJ whole genome shotgun (WGS) entry which is preliminary data.</text>
</comment>